<feature type="compositionally biased region" description="Low complexity" evidence="2">
    <location>
        <begin position="491"/>
        <end position="509"/>
    </location>
</feature>
<dbReference type="Pfam" id="PF08284">
    <property type="entry name" value="RVP_2"/>
    <property type="match status" value="1"/>
</dbReference>
<keyword evidence="3" id="KW-0808">Transferase</keyword>
<evidence type="ECO:0000256" key="2">
    <source>
        <dbReference type="SAM" id="MobiDB-lite"/>
    </source>
</evidence>
<feature type="region of interest" description="Disordered" evidence="2">
    <location>
        <begin position="377"/>
        <end position="403"/>
    </location>
</feature>
<evidence type="ECO:0000256" key="1">
    <source>
        <dbReference type="SAM" id="Coils"/>
    </source>
</evidence>
<comment type="caution">
    <text evidence="3">The sequence shown here is derived from an EMBL/GenBank/DDBJ whole genome shotgun (WGS) entry which is preliminary data.</text>
</comment>
<keyword evidence="4" id="KW-1185">Reference proteome</keyword>
<feature type="compositionally biased region" description="Low complexity" evidence="2">
    <location>
        <begin position="530"/>
        <end position="546"/>
    </location>
</feature>
<keyword evidence="3" id="KW-0548">Nucleotidyltransferase</keyword>
<dbReference type="PANTHER" id="PTHR47266">
    <property type="entry name" value="ENDONUCLEASE-RELATED"/>
    <property type="match status" value="1"/>
</dbReference>
<sequence>MRSGFLLLQEFDFDIVDTKGAENLAADHLSRLENPHENELDPKEINEKFPLETLSSLLFSMQDHHEFGAPRAIISDRGTHFCNDQFAKVMLKYGVTHRLSKPRGENRTSWSDKLDDALWAFRTAYKTPIGCTPYKLVYGKACHLPIELEHKAYWALKHTNFDLKTAGDHRKVQLNELNELRDEAYENSLIYKEKTKRIHDSKIKNRIFNVGDRVLLFNSRLKIFSGKLKTRWSGPFTITQVFPYGTVELSQNSGPNFKVNGHRIKHYFGGDVPQLVMAASVIPISSDSSEESVGSHVPRVILFGAIPSIIPVIPVIRTEVPIVHVDPLVALEVGAVSVTSPAKVLDLVDYSSSSDSDPSEDSLPLAPELPLVSPFLCSDDSKADNESEPAEQRPKRRESLVVHDAMVSRKRVEPFPTRRLAWRRVSHRSSDRHSSPDFTSDSYSFGSSSDSSLDTFLGSPSDSLSETSSVHSSGCDASGHTHSGPSTRVRSAPLSTPYPPTTSESSSDSSSERSLDLSSLSARPSRKRYISPTTSVPSSTPISRSIAPTPANILQPRKRFRDSYSPEDSREKHIEIGTADVEAVVDLGISDGVGAHTEDGIGIGDKIVASNIREDEEEFETAQRQLETGQSMASEERAGLTDRIRRLGRENLRVRALLCIEGDRVDSLRHYMSLSHEEFHQIRRDRDDARRRLRRLESFVKRLAEALVNYEATRAANALETESQSQNGNDGDNGNGRNGNGGNGNGNHGDGGNNGNGNQNENGRGAMPVARVCTYQYFMKCQPLNFKGTQEVVGLTRGVEKMETVFHISNCPEVYQVKYATCTLLDSALTWRNSHKRTIGVDVVFAMTWRDLMKLMMESYDPRTRSIKWKLNCELDCEEYLIRYFYSEFSRVDLLLYYNGSRRKKTELRARGKAYAIGRGDANLGSNVVTGHPFNIDLIPVELGSFDAIIGMDWFADNHAMIIVTRR</sequence>
<dbReference type="InterPro" id="IPR012337">
    <property type="entry name" value="RNaseH-like_sf"/>
</dbReference>
<gene>
    <name evidence="3" type="ORF">Tco_0976911</name>
</gene>
<reference evidence="3" key="1">
    <citation type="journal article" date="2022" name="Int. J. Mol. Sci.">
        <title>Draft Genome of Tanacetum Coccineum: Genomic Comparison of Closely Related Tanacetum-Family Plants.</title>
        <authorList>
            <person name="Yamashiro T."/>
            <person name="Shiraishi A."/>
            <person name="Nakayama K."/>
            <person name="Satake H."/>
        </authorList>
    </citation>
    <scope>NUCLEOTIDE SEQUENCE</scope>
</reference>
<keyword evidence="1" id="KW-0175">Coiled coil</keyword>
<accession>A0ABQ5EIL6</accession>
<feature type="compositionally biased region" description="Basic and acidic residues" evidence="2">
    <location>
        <begin position="379"/>
        <end position="403"/>
    </location>
</feature>
<dbReference type="InterPro" id="IPR036397">
    <property type="entry name" value="RNaseH_sf"/>
</dbReference>
<protein>
    <submittedName>
        <fullName evidence="3">Reverse transcriptase domain-containing protein</fullName>
    </submittedName>
</protein>
<feature type="compositionally biased region" description="Polar residues" evidence="2">
    <location>
        <begin position="460"/>
        <end position="472"/>
    </location>
</feature>
<feature type="compositionally biased region" description="Polar residues" evidence="2">
    <location>
        <begin position="480"/>
        <end position="489"/>
    </location>
</feature>
<dbReference type="EMBL" id="BQNB010016349">
    <property type="protein sequence ID" value="GJT50754.1"/>
    <property type="molecule type" value="Genomic_DNA"/>
</dbReference>
<feature type="compositionally biased region" description="Gly residues" evidence="2">
    <location>
        <begin position="731"/>
        <end position="755"/>
    </location>
</feature>
<organism evidence="3 4">
    <name type="scientific">Tanacetum coccineum</name>
    <dbReference type="NCBI Taxonomy" id="301880"/>
    <lineage>
        <taxon>Eukaryota</taxon>
        <taxon>Viridiplantae</taxon>
        <taxon>Streptophyta</taxon>
        <taxon>Embryophyta</taxon>
        <taxon>Tracheophyta</taxon>
        <taxon>Spermatophyta</taxon>
        <taxon>Magnoliopsida</taxon>
        <taxon>eudicotyledons</taxon>
        <taxon>Gunneridae</taxon>
        <taxon>Pentapetalae</taxon>
        <taxon>asterids</taxon>
        <taxon>campanulids</taxon>
        <taxon>Asterales</taxon>
        <taxon>Asteraceae</taxon>
        <taxon>Asteroideae</taxon>
        <taxon>Anthemideae</taxon>
        <taxon>Anthemidinae</taxon>
        <taxon>Tanacetum</taxon>
    </lineage>
</organism>
<dbReference type="SUPFAM" id="SSF53098">
    <property type="entry name" value="Ribonuclease H-like"/>
    <property type="match status" value="1"/>
</dbReference>
<dbReference type="GO" id="GO:0003964">
    <property type="term" value="F:RNA-directed DNA polymerase activity"/>
    <property type="evidence" value="ECO:0007669"/>
    <property type="project" value="UniProtKB-KW"/>
</dbReference>
<evidence type="ECO:0000313" key="4">
    <source>
        <dbReference type="Proteomes" id="UP001151760"/>
    </source>
</evidence>
<dbReference type="InterPro" id="IPR052160">
    <property type="entry name" value="Gypsy_RT_Integrase-like"/>
</dbReference>
<dbReference type="Gene3D" id="3.30.420.10">
    <property type="entry name" value="Ribonuclease H-like superfamily/Ribonuclease H"/>
    <property type="match status" value="1"/>
</dbReference>
<keyword evidence="3" id="KW-0695">RNA-directed DNA polymerase</keyword>
<feature type="compositionally biased region" description="Basic and acidic residues" evidence="2">
    <location>
        <begin position="561"/>
        <end position="572"/>
    </location>
</feature>
<reference evidence="3" key="2">
    <citation type="submission" date="2022-01" db="EMBL/GenBank/DDBJ databases">
        <authorList>
            <person name="Yamashiro T."/>
            <person name="Shiraishi A."/>
            <person name="Satake H."/>
            <person name="Nakayama K."/>
        </authorList>
    </citation>
    <scope>NUCLEOTIDE SEQUENCE</scope>
</reference>
<feature type="coiled-coil region" evidence="1">
    <location>
        <begin position="686"/>
        <end position="713"/>
    </location>
</feature>
<dbReference type="Proteomes" id="UP001151760">
    <property type="component" value="Unassembled WGS sequence"/>
</dbReference>
<feature type="region of interest" description="Disordered" evidence="2">
    <location>
        <begin position="719"/>
        <end position="763"/>
    </location>
</feature>
<evidence type="ECO:0000313" key="3">
    <source>
        <dbReference type="EMBL" id="GJT50754.1"/>
    </source>
</evidence>
<feature type="region of interest" description="Disordered" evidence="2">
    <location>
        <begin position="424"/>
        <end position="572"/>
    </location>
</feature>
<feature type="compositionally biased region" description="Low complexity" evidence="2">
    <location>
        <begin position="437"/>
        <end position="459"/>
    </location>
</feature>
<proteinExistence type="predicted"/>
<name>A0ABQ5EIL6_9ASTR</name>